<keyword evidence="1" id="KW-0812">Transmembrane</keyword>
<keyword evidence="1" id="KW-1133">Transmembrane helix</keyword>
<dbReference type="AlphaFoldDB" id="A0A6C0CVC1"/>
<sequence length="210" mass="24165">MFSVVIKNSILMLLLILIIHFMIINYISDIQNQYNSMKESTPTNEVNTITKVLHQPTDYSLSPNDDIVVDHDESLSSQDATQTKSFTSIDKLEEDCKVHDDQQELYDFVYGDKKAEGELNMLYKEELKPCDIESDKIVDCTPNENKGDTISFCKNNVDQHFENKNLERLQQDTEDVTKSGHPIVFKYNESKKDLLDGFESFGSSFMLLKN</sequence>
<dbReference type="EMBL" id="MN739484">
    <property type="protein sequence ID" value="QHT07694.1"/>
    <property type="molecule type" value="Genomic_DNA"/>
</dbReference>
<proteinExistence type="predicted"/>
<feature type="transmembrane region" description="Helical" evidence="1">
    <location>
        <begin position="6"/>
        <end position="28"/>
    </location>
</feature>
<evidence type="ECO:0000313" key="2">
    <source>
        <dbReference type="EMBL" id="QHT07694.1"/>
    </source>
</evidence>
<name>A0A6C0CVC1_9ZZZZ</name>
<keyword evidence="1" id="KW-0472">Membrane</keyword>
<protein>
    <submittedName>
        <fullName evidence="2">Uncharacterized protein</fullName>
    </submittedName>
</protein>
<evidence type="ECO:0000256" key="1">
    <source>
        <dbReference type="SAM" id="Phobius"/>
    </source>
</evidence>
<accession>A0A6C0CVC1</accession>
<organism evidence="2">
    <name type="scientific">viral metagenome</name>
    <dbReference type="NCBI Taxonomy" id="1070528"/>
    <lineage>
        <taxon>unclassified sequences</taxon>
        <taxon>metagenomes</taxon>
        <taxon>organismal metagenomes</taxon>
    </lineage>
</organism>
<reference evidence="2" key="1">
    <citation type="journal article" date="2020" name="Nature">
        <title>Giant virus diversity and host interactions through global metagenomics.</title>
        <authorList>
            <person name="Schulz F."/>
            <person name="Roux S."/>
            <person name="Paez-Espino D."/>
            <person name="Jungbluth S."/>
            <person name="Walsh D.A."/>
            <person name="Denef V.J."/>
            <person name="McMahon K.D."/>
            <person name="Konstantinidis K.T."/>
            <person name="Eloe-Fadrosh E.A."/>
            <person name="Kyrpides N.C."/>
            <person name="Woyke T."/>
        </authorList>
    </citation>
    <scope>NUCLEOTIDE SEQUENCE</scope>
    <source>
        <strain evidence="2">GVMAG-M-3300021964-36</strain>
    </source>
</reference>